<evidence type="ECO:0000313" key="4">
    <source>
        <dbReference type="Proteomes" id="UP000315496"/>
    </source>
</evidence>
<feature type="transmembrane region" description="Helical" evidence="2">
    <location>
        <begin position="169"/>
        <end position="195"/>
    </location>
</feature>
<sequence length="548" mass="59968">MPCRKRKEEAQATACYSWPVMVGVALNFIIGTGCLSLSKTTGNVSVVVTLLTTTAACFLVIAYGLCFPDLLARSFALLRAGWGPEKLRDRVLLPNSESAGVKNGGETCMNTSTSLQSQDIMRTENAGLGVGQYSDPNYEISTEIELRGSELAQMYLGQGGFYVYQIMNIIYLFTALWSYGSVIGSSLASVVPFTLLPDYKKNGPNDGSWSCENASKPGYPEYCVQAYAIWVCICMVTSCILIFVDLARQKIVQTFFTICRFVALALVIIFTAVAWVQSPTFTSYDGRKSVTPIVPGTEPVVGVSALASTGGQMSSIIFCQMCHQAYPGIIRPVKREHHKRLNLALYLTYVFTGLITVIFLFFCGTYLGPYSQAPATLNFKNWTGRKGDTWITQNTQNLTQEGYAKAISIIILILPPVYLFASVPNNAMTLAANIITFFPLRLQKKLYVVIPINLLSIIPALVLSIVVRDFGTIIDFGGLTGFAILILIGVMQLRSMKICKKVFAADKQKTIHTNCFHSVPLLVTAFVVCGIGCLMAIFSLLVTAIGER</sequence>
<dbReference type="PANTHER" id="PTHR16189:SF0">
    <property type="entry name" value="TRANSMEMBRANE PROTEIN 104"/>
    <property type="match status" value="1"/>
</dbReference>
<proteinExistence type="predicted"/>
<keyword evidence="2" id="KW-1133">Transmembrane helix</keyword>
<feature type="transmembrane region" description="Helical" evidence="2">
    <location>
        <begin position="519"/>
        <end position="545"/>
    </location>
</feature>
<feature type="transmembrane region" description="Helical" evidence="2">
    <location>
        <begin position="258"/>
        <end position="276"/>
    </location>
</feature>
<name>A0A4Z1SSB6_GIAMU</name>
<keyword evidence="2" id="KW-0812">Transmembrane</keyword>
<reference evidence="3 4" key="1">
    <citation type="submission" date="2019-05" db="EMBL/GenBank/DDBJ databases">
        <title>The compact genome of Giardia muris reveals important steps in the evolution of intestinal protozoan parasites.</title>
        <authorList>
            <person name="Xu F."/>
            <person name="Jimenez-Gonzalez A."/>
            <person name="Einarsson E."/>
            <person name="Astvaldsson A."/>
            <person name="Peirasmaki D."/>
            <person name="Eckmann L."/>
            <person name="Andersson J.O."/>
            <person name="Svard S.G."/>
            <person name="Jerlstrom-Hultqvist J."/>
        </authorList>
    </citation>
    <scope>NUCLEOTIDE SEQUENCE [LARGE SCALE GENOMIC DNA]</scope>
    <source>
        <strain evidence="3 4">Roberts-Thomson</strain>
    </source>
</reference>
<evidence type="ECO:0000256" key="2">
    <source>
        <dbReference type="SAM" id="Phobius"/>
    </source>
</evidence>
<evidence type="ECO:0000313" key="3">
    <source>
        <dbReference type="EMBL" id="TNJ28774.1"/>
    </source>
</evidence>
<feature type="transmembrane region" description="Helical" evidence="2">
    <location>
        <begin position="343"/>
        <end position="367"/>
    </location>
</feature>
<dbReference type="PANTHER" id="PTHR16189">
    <property type="entry name" value="TRANSMEMBRANE PROTEIN 104-RELATED"/>
    <property type="match status" value="1"/>
</dbReference>
<organism evidence="3 4">
    <name type="scientific">Giardia muris</name>
    <dbReference type="NCBI Taxonomy" id="5742"/>
    <lineage>
        <taxon>Eukaryota</taxon>
        <taxon>Metamonada</taxon>
        <taxon>Diplomonadida</taxon>
        <taxon>Hexamitidae</taxon>
        <taxon>Giardiinae</taxon>
        <taxon>Giardia</taxon>
    </lineage>
</organism>
<accession>A0A4Z1SSB6</accession>
<evidence type="ECO:0000256" key="1">
    <source>
        <dbReference type="ARBA" id="ARBA00004141"/>
    </source>
</evidence>
<feature type="transmembrane region" description="Helical" evidence="2">
    <location>
        <begin position="44"/>
        <end position="66"/>
    </location>
</feature>
<feature type="transmembrane region" description="Helical" evidence="2">
    <location>
        <begin position="473"/>
        <end position="491"/>
    </location>
</feature>
<dbReference type="AlphaFoldDB" id="A0A4Z1SSB6"/>
<comment type="caution">
    <text evidence="3">The sequence shown here is derived from an EMBL/GenBank/DDBJ whole genome shotgun (WGS) entry which is preliminary data.</text>
</comment>
<protein>
    <submittedName>
        <fullName evidence="3">Putative Amino acid transporter</fullName>
    </submittedName>
</protein>
<dbReference type="OrthoDB" id="294541at2759"/>
<dbReference type="Gene3D" id="1.20.1740.10">
    <property type="entry name" value="Amino acid/polyamine transporter I"/>
    <property type="match status" value="1"/>
</dbReference>
<keyword evidence="2" id="KW-0472">Membrane</keyword>
<dbReference type="GO" id="GO:0016020">
    <property type="term" value="C:membrane"/>
    <property type="evidence" value="ECO:0007669"/>
    <property type="project" value="UniProtKB-SubCell"/>
</dbReference>
<feature type="transmembrane region" description="Helical" evidence="2">
    <location>
        <begin position="406"/>
        <end position="425"/>
    </location>
</feature>
<dbReference type="VEuPathDB" id="GiardiaDB:GMRT_15635"/>
<feature type="transmembrane region" description="Helical" evidence="2">
    <location>
        <begin position="446"/>
        <end position="467"/>
    </location>
</feature>
<comment type="subcellular location">
    <subcellularLocation>
        <location evidence="1">Membrane</location>
        <topology evidence="1">Multi-pass membrane protein</topology>
    </subcellularLocation>
</comment>
<feature type="transmembrane region" description="Helical" evidence="2">
    <location>
        <begin position="227"/>
        <end position="246"/>
    </location>
</feature>
<dbReference type="EMBL" id="VDLU01000002">
    <property type="protein sequence ID" value="TNJ28774.1"/>
    <property type="molecule type" value="Genomic_DNA"/>
</dbReference>
<dbReference type="PROSITE" id="PS51257">
    <property type="entry name" value="PROKAR_LIPOPROTEIN"/>
    <property type="match status" value="1"/>
</dbReference>
<gene>
    <name evidence="3" type="ORF">GMRT_15635</name>
</gene>
<feature type="transmembrane region" description="Helical" evidence="2">
    <location>
        <begin position="12"/>
        <end position="38"/>
    </location>
</feature>
<dbReference type="Proteomes" id="UP000315496">
    <property type="component" value="Chromosome 2"/>
</dbReference>
<keyword evidence="4" id="KW-1185">Reference proteome</keyword>
<feature type="transmembrane region" description="Helical" evidence="2">
    <location>
        <begin position="300"/>
        <end position="322"/>
    </location>
</feature>